<accession>A0A1C0U0T9</accession>
<name>A0A1C0U0T9_9GAMM</name>
<gene>
    <name evidence="1" type="ORF">Ppb6_03323</name>
</gene>
<dbReference type="PATRIC" id="fig|286156.4.peg.3791"/>
<comment type="caution">
    <text evidence="1">The sequence shown here is derived from an EMBL/GenBank/DDBJ whole genome shotgun (WGS) entry which is preliminary data.</text>
</comment>
<dbReference type="AlphaFoldDB" id="A0A1C0U0T9"/>
<organism evidence="1 2">
    <name type="scientific">Photorhabdus australis subsp. thailandensis</name>
    <dbReference type="NCBI Taxonomy" id="2805096"/>
    <lineage>
        <taxon>Bacteria</taxon>
        <taxon>Pseudomonadati</taxon>
        <taxon>Pseudomonadota</taxon>
        <taxon>Gammaproteobacteria</taxon>
        <taxon>Enterobacterales</taxon>
        <taxon>Morganellaceae</taxon>
        <taxon>Photorhabdus</taxon>
    </lineage>
</organism>
<dbReference type="Proteomes" id="UP000093476">
    <property type="component" value="Unassembled WGS sequence"/>
</dbReference>
<keyword evidence="2" id="KW-1185">Reference proteome</keyword>
<evidence type="ECO:0000313" key="1">
    <source>
        <dbReference type="EMBL" id="OCQ51495.1"/>
    </source>
</evidence>
<dbReference type="RefSeq" id="WP_065824052.1">
    <property type="nucleotide sequence ID" value="NZ_CAWMQZ010000131.1"/>
</dbReference>
<dbReference type="EMBL" id="LOMY01000131">
    <property type="protein sequence ID" value="OCQ51495.1"/>
    <property type="molecule type" value="Genomic_DNA"/>
</dbReference>
<evidence type="ECO:0000313" key="2">
    <source>
        <dbReference type="Proteomes" id="UP000093476"/>
    </source>
</evidence>
<sequence>MIKYNQKMFSFLDGYVKEEVVIPKVLAELLNLGFTVSSNGCVFFSSLGPVASVLRENQINSHANFFDKTEEECFYNEIRLSDYLENNIIDVAIKFASLIIAKLEQDLPSFKFELILVLDDFEEEIDSVIKLHMMRENEVSYIDIDSLEEFIQPILVLQTK</sequence>
<dbReference type="STRING" id="286156.Ppb6_03323"/>
<reference evidence="1 2" key="1">
    <citation type="submission" date="2015-12" db="EMBL/GenBank/DDBJ databases">
        <title>Genome comparisons provide insights into the role of secondary metabolites in the pathogenic phase of the Photorhabdus life cycle.</title>
        <authorList>
            <person name="Tobias N.J."/>
            <person name="Mishra B."/>
            <person name="Gupta D.K."/>
            <person name="Thines M."/>
            <person name="Stinear T.P."/>
            <person name="Bode H.B."/>
        </authorList>
    </citation>
    <scope>NUCLEOTIDE SEQUENCE [LARGE SCALE GENOMIC DNA]</scope>
    <source>
        <strain evidence="1 2">PB68.1</strain>
    </source>
</reference>
<proteinExistence type="predicted"/>
<protein>
    <submittedName>
        <fullName evidence="1">Uncharacterized protein</fullName>
    </submittedName>
</protein>